<dbReference type="AlphaFoldDB" id="A0A443RXN9"/>
<dbReference type="SUPFAM" id="SSF46966">
    <property type="entry name" value="Spectrin repeat"/>
    <property type="match status" value="1"/>
</dbReference>
<dbReference type="VEuPathDB" id="VectorBase:LDEU011908"/>
<dbReference type="EMBL" id="NCKV01019784">
    <property type="protein sequence ID" value="RWS20132.1"/>
    <property type="molecule type" value="Genomic_DNA"/>
</dbReference>
<comment type="caution">
    <text evidence="2">The sequence shown here is derived from an EMBL/GenBank/DDBJ whole genome shotgun (WGS) entry which is preliminary data.</text>
</comment>
<name>A0A443RXN9_9ACAR</name>
<proteinExistence type="predicted"/>
<accession>A0A443RXN9</accession>
<gene>
    <name evidence="2" type="ORF">B4U80_12151</name>
</gene>
<evidence type="ECO:0000256" key="1">
    <source>
        <dbReference type="SAM" id="MobiDB-lite"/>
    </source>
</evidence>
<sequence length="334" mass="38177">TKLPSTPTDAANIETHIALITDLESQKSLAAKKLKDVKDLSTFVLQNTSENGQKLITATVESLEKAYGMIFDEIDANMETAKSFKHETLRVRAKLYQRLSDWLHNLENEIKELPQKGTLHEKEEQLSKLKTLEEEILLKETSIIKAVEKGRKENNEEALNHLNDIDQRYKHLVVSIREQIEKWTTIVKNHSDANDAINAFNINSDQIESKMNEIESMNDQFLKTKAMKEIKCDDDYETLTSKANAAIKKIKDETTTEGMEAIAKQYLDSKNRLKNLLSILISTKEKIDPQIVVPEKFEFPLSDESDRSRASSVASDRSDKKKKSSKLNPLRLFK</sequence>
<evidence type="ECO:0000313" key="2">
    <source>
        <dbReference type="EMBL" id="RWS20132.1"/>
    </source>
</evidence>
<evidence type="ECO:0000313" key="3">
    <source>
        <dbReference type="Proteomes" id="UP000288716"/>
    </source>
</evidence>
<dbReference type="Gene3D" id="1.20.58.60">
    <property type="match status" value="1"/>
</dbReference>
<organism evidence="2 3">
    <name type="scientific">Leptotrombidium deliense</name>
    <dbReference type="NCBI Taxonomy" id="299467"/>
    <lineage>
        <taxon>Eukaryota</taxon>
        <taxon>Metazoa</taxon>
        <taxon>Ecdysozoa</taxon>
        <taxon>Arthropoda</taxon>
        <taxon>Chelicerata</taxon>
        <taxon>Arachnida</taxon>
        <taxon>Acari</taxon>
        <taxon>Acariformes</taxon>
        <taxon>Trombidiformes</taxon>
        <taxon>Prostigmata</taxon>
        <taxon>Anystina</taxon>
        <taxon>Parasitengona</taxon>
        <taxon>Trombiculoidea</taxon>
        <taxon>Trombiculidae</taxon>
        <taxon>Leptotrombidium</taxon>
    </lineage>
</organism>
<protein>
    <submittedName>
        <fullName evidence="2">Uncharacterized protein</fullName>
    </submittedName>
</protein>
<feature type="region of interest" description="Disordered" evidence="1">
    <location>
        <begin position="301"/>
        <end position="334"/>
    </location>
</feature>
<keyword evidence="3" id="KW-1185">Reference proteome</keyword>
<dbReference type="Proteomes" id="UP000288716">
    <property type="component" value="Unassembled WGS sequence"/>
</dbReference>
<feature type="non-terminal residue" evidence="2">
    <location>
        <position position="1"/>
    </location>
</feature>
<reference evidence="2 3" key="1">
    <citation type="journal article" date="2018" name="Gigascience">
        <title>Genomes of trombidid mites reveal novel predicted allergens and laterally-transferred genes associated with secondary metabolism.</title>
        <authorList>
            <person name="Dong X."/>
            <person name="Chaisiri K."/>
            <person name="Xia D."/>
            <person name="Armstrong S.D."/>
            <person name="Fang Y."/>
            <person name="Donnelly M.J."/>
            <person name="Kadowaki T."/>
            <person name="McGarry J.W."/>
            <person name="Darby A.C."/>
            <person name="Makepeace B.L."/>
        </authorList>
    </citation>
    <scope>NUCLEOTIDE SEQUENCE [LARGE SCALE GENOMIC DNA]</scope>
    <source>
        <strain evidence="2">UoL-UT</strain>
    </source>
</reference>